<name>A0A450XPP9_9GAMM</name>
<sequence>MSLRNDLAIISQWIVPSSRVLDLGCGDGALLIHLRDNFSVTGYGLEIDNQHITRCVSAGLNVIQSNLDEGLSDFESNAFDYVIMTQTLQAVRSPEWLVLEMLRVGREGIVTFPNFGHWSARMQVALQGKMPVSKTLPCPWYDTPNIHLCTVKDFEQLCKENGIHILQRAVVDVGHKENLFMQLFPNLLGEIAIYRLCKSGNR</sequence>
<dbReference type="InterPro" id="IPR010743">
    <property type="entry name" value="Methionine_synth_MetW"/>
</dbReference>
<dbReference type="EMBL" id="CAADFQ010000084">
    <property type="protein sequence ID" value="VFK34784.1"/>
    <property type="molecule type" value="Genomic_DNA"/>
</dbReference>
<dbReference type="EMBL" id="CAADFO010000080">
    <property type="protein sequence ID" value="VFK31266.1"/>
    <property type="molecule type" value="Genomic_DNA"/>
</dbReference>
<evidence type="ECO:0000313" key="2">
    <source>
        <dbReference type="EMBL" id="VFK34784.1"/>
    </source>
</evidence>
<protein>
    <submittedName>
        <fullName evidence="1">Methionine biosynthesis protein MetW</fullName>
    </submittedName>
</protein>
<dbReference type="Gene3D" id="3.40.50.150">
    <property type="entry name" value="Vaccinia Virus protein VP39"/>
    <property type="match status" value="1"/>
</dbReference>
<dbReference type="AlphaFoldDB" id="A0A450XPP9"/>
<organism evidence="1">
    <name type="scientific">Candidatus Kentrum sp. MB</name>
    <dbReference type="NCBI Taxonomy" id="2138164"/>
    <lineage>
        <taxon>Bacteria</taxon>
        <taxon>Pseudomonadati</taxon>
        <taxon>Pseudomonadota</taxon>
        <taxon>Gammaproteobacteria</taxon>
        <taxon>Candidatus Kentrum</taxon>
    </lineage>
</organism>
<evidence type="ECO:0000313" key="1">
    <source>
        <dbReference type="EMBL" id="VFK31266.1"/>
    </source>
</evidence>
<evidence type="ECO:0000313" key="3">
    <source>
        <dbReference type="EMBL" id="VFK76946.1"/>
    </source>
</evidence>
<proteinExistence type="predicted"/>
<gene>
    <name evidence="1" type="ORF">BECKMB1821G_GA0114241_10809</name>
    <name evidence="3" type="ORF">BECKMB1821H_GA0114242_10859</name>
    <name evidence="2" type="ORF">BECKMB1821I_GA0114274_10849</name>
</gene>
<dbReference type="Pfam" id="PF07021">
    <property type="entry name" value="MetW"/>
    <property type="match status" value="1"/>
</dbReference>
<dbReference type="NCBIfam" id="TIGR02081">
    <property type="entry name" value="metW"/>
    <property type="match status" value="1"/>
</dbReference>
<reference evidence="1" key="1">
    <citation type="submission" date="2019-02" db="EMBL/GenBank/DDBJ databases">
        <authorList>
            <person name="Gruber-Vodicka R. H."/>
            <person name="Seah K. B. B."/>
        </authorList>
    </citation>
    <scope>NUCLEOTIDE SEQUENCE</scope>
    <source>
        <strain evidence="1">BECK_BZ197</strain>
        <strain evidence="3">BECK_BZ198</strain>
        <strain evidence="2">BECK_BZ199</strain>
    </source>
</reference>
<accession>A0A450XPP9</accession>
<dbReference type="EMBL" id="CAADGH010000085">
    <property type="protein sequence ID" value="VFK76946.1"/>
    <property type="molecule type" value="Genomic_DNA"/>
</dbReference>
<dbReference type="InterPro" id="IPR029063">
    <property type="entry name" value="SAM-dependent_MTases_sf"/>
</dbReference>
<dbReference type="SUPFAM" id="SSF53335">
    <property type="entry name" value="S-adenosyl-L-methionine-dependent methyltransferases"/>
    <property type="match status" value="1"/>
</dbReference>
<dbReference type="CDD" id="cd02440">
    <property type="entry name" value="AdoMet_MTases"/>
    <property type="match status" value="1"/>
</dbReference>